<name>A0A165AZH8_9APHY</name>
<evidence type="ECO:0000313" key="3">
    <source>
        <dbReference type="EMBL" id="KZS99945.1"/>
    </source>
</evidence>
<dbReference type="RefSeq" id="XP_040757686.1">
    <property type="nucleotide sequence ID" value="XM_040914811.1"/>
</dbReference>
<proteinExistence type="predicted"/>
<keyword evidence="2" id="KW-0812">Transmembrane</keyword>
<evidence type="ECO:0000313" key="4">
    <source>
        <dbReference type="Proteomes" id="UP000076871"/>
    </source>
</evidence>
<keyword evidence="2" id="KW-1133">Transmembrane helix</keyword>
<organism evidence="3 4">
    <name type="scientific">Laetiporus sulphureus 93-53</name>
    <dbReference type="NCBI Taxonomy" id="1314785"/>
    <lineage>
        <taxon>Eukaryota</taxon>
        <taxon>Fungi</taxon>
        <taxon>Dikarya</taxon>
        <taxon>Basidiomycota</taxon>
        <taxon>Agaricomycotina</taxon>
        <taxon>Agaricomycetes</taxon>
        <taxon>Polyporales</taxon>
        <taxon>Laetiporus</taxon>
    </lineage>
</organism>
<dbReference type="Proteomes" id="UP000076871">
    <property type="component" value="Unassembled WGS sequence"/>
</dbReference>
<feature type="region of interest" description="Disordered" evidence="1">
    <location>
        <begin position="47"/>
        <end position="69"/>
    </location>
</feature>
<feature type="transmembrane region" description="Helical" evidence="2">
    <location>
        <begin position="12"/>
        <end position="31"/>
    </location>
</feature>
<dbReference type="EMBL" id="KV427704">
    <property type="protein sequence ID" value="KZS99945.1"/>
    <property type="molecule type" value="Genomic_DNA"/>
</dbReference>
<sequence>MASLTPDVIAGLVLVIVVLVILLSATSIVLYHRRTIATQPIFCDSPALSSDSPDPEKGPIRPFSSRIPTSPKLAISRPYNLKHKIRRKPPAPLLLLSPEPEIYPPQPTQSITSLNVTISPSKPHVVKVETEGGGSVGVELRVTPPTPVASHTEFPTTRSEYFRMMRMAGLPLPTGTGMVPAMSETDGRKWYFM</sequence>
<gene>
    <name evidence="3" type="ORF">LAESUDRAFT_816777</name>
</gene>
<protein>
    <submittedName>
        <fullName evidence="3">Uncharacterized protein</fullName>
    </submittedName>
</protein>
<keyword evidence="2" id="KW-0472">Membrane</keyword>
<accession>A0A165AZH8</accession>
<dbReference type="InParanoid" id="A0A165AZH8"/>
<dbReference type="AlphaFoldDB" id="A0A165AZH8"/>
<evidence type="ECO:0000256" key="2">
    <source>
        <dbReference type="SAM" id="Phobius"/>
    </source>
</evidence>
<evidence type="ECO:0000256" key="1">
    <source>
        <dbReference type="SAM" id="MobiDB-lite"/>
    </source>
</evidence>
<reference evidence="3 4" key="1">
    <citation type="journal article" date="2016" name="Mol. Biol. Evol.">
        <title>Comparative Genomics of Early-Diverging Mushroom-Forming Fungi Provides Insights into the Origins of Lignocellulose Decay Capabilities.</title>
        <authorList>
            <person name="Nagy L.G."/>
            <person name="Riley R."/>
            <person name="Tritt A."/>
            <person name="Adam C."/>
            <person name="Daum C."/>
            <person name="Floudas D."/>
            <person name="Sun H."/>
            <person name="Yadav J.S."/>
            <person name="Pangilinan J."/>
            <person name="Larsson K.H."/>
            <person name="Matsuura K."/>
            <person name="Barry K."/>
            <person name="Labutti K."/>
            <person name="Kuo R."/>
            <person name="Ohm R.A."/>
            <person name="Bhattacharya S.S."/>
            <person name="Shirouzu T."/>
            <person name="Yoshinaga Y."/>
            <person name="Martin F.M."/>
            <person name="Grigoriev I.V."/>
            <person name="Hibbett D.S."/>
        </authorList>
    </citation>
    <scope>NUCLEOTIDE SEQUENCE [LARGE SCALE GENOMIC DNA]</scope>
    <source>
        <strain evidence="3 4">93-53</strain>
    </source>
</reference>
<keyword evidence="4" id="KW-1185">Reference proteome</keyword>
<dbReference type="GeneID" id="63831838"/>